<feature type="domain" description="USP" evidence="16">
    <location>
        <begin position="155"/>
        <end position="487"/>
    </location>
</feature>
<dbReference type="Pfam" id="PF02148">
    <property type="entry name" value="zf-UBP"/>
    <property type="match status" value="1"/>
</dbReference>
<accession>A0A1I7RPN0</accession>
<evidence type="ECO:0000313" key="19">
    <source>
        <dbReference type="EMBL" id="CAG9096322.1"/>
    </source>
</evidence>
<dbReference type="InterPro" id="IPR018200">
    <property type="entry name" value="USP_CS"/>
</dbReference>
<dbReference type="Proteomes" id="UP000095284">
    <property type="component" value="Unplaced"/>
</dbReference>
<dbReference type="InterPro" id="IPR050185">
    <property type="entry name" value="Ub_carboxyl-term_hydrolase"/>
</dbReference>
<dbReference type="eggNOG" id="KOG1867">
    <property type="taxonomic scope" value="Eukaryota"/>
</dbReference>
<keyword evidence="12" id="KW-0539">Nucleus</keyword>
<dbReference type="EMBL" id="CAJFDI010000002">
    <property type="protein sequence ID" value="CAD5215041.1"/>
    <property type="molecule type" value="Genomic_DNA"/>
</dbReference>
<dbReference type="GO" id="GO:0005634">
    <property type="term" value="C:nucleus"/>
    <property type="evidence" value="ECO:0007669"/>
    <property type="project" value="UniProtKB-SubCell"/>
</dbReference>
<dbReference type="Pfam" id="PF00443">
    <property type="entry name" value="UCH"/>
    <property type="match status" value="1"/>
</dbReference>
<keyword evidence="5 14" id="KW-0863">Zinc-finger</keyword>
<evidence type="ECO:0000256" key="12">
    <source>
        <dbReference type="ARBA" id="ARBA00023242"/>
    </source>
</evidence>
<dbReference type="PROSITE" id="PS00972">
    <property type="entry name" value="USP_1"/>
    <property type="match status" value="1"/>
</dbReference>
<comment type="subcellular location">
    <subcellularLocation>
        <location evidence="2">Nucleus</location>
    </subcellularLocation>
</comment>
<dbReference type="Proteomes" id="UP000582659">
    <property type="component" value="Unassembled WGS sequence"/>
</dbReference>
<sequence>MTRKCSHLNSERDEILRNYELLVSRIIYPLSSNDSQIKLLSVQCSQCERRAVPLMCCCLKCPTFACLEHFKPHLFESKHNLVVSTTFGQVYCLECEDFIYDRKIERIRLKAENDHRRRLGLGLRNEWNPSSADAKLLRKAPKAYHMSKGTMRGLRGLVNLGNTCFMNCIIQSLVQIPHLRDYFLTDQHTCKFQLNDISEEIDEENLCLMCELSNIFQEFYNGPTEPFIPRRMLHLVWKHAEHLAGYEQHDAHEFLIAALNVLHQHSQSLSSQQAGVECKCIIDQLFTGRLQSDLTCMKCGRISTTVDPFWDISLDLGDGTSTDKTLEECLANYVKSESLGATAKIKCDSCGSYESATKRLTLKTLPLVACFHLKRFEHTPLNRRKKIRSPVRFPEQIDLSPYTTSYCTRVENGIGGCAANEMLIRSSNVYDLLAVVNHNGNTESGHYSCFVRHNQDQWYKVNDQIISPQVLESVLVSEGYLLFYTKSFIDYD</sequence>
<evidence type="ECO:0000256" key="7">
    <source>
        <dbReference type="ARBA" id="ARBA00022801"/>
    </source>
</evidence>
<dbReference type="InterPro" id="IPR028889">
    <property type="entry name" value="USP"/>
</dbReference>
<evidence type="ECO:0000256" key="15">
    <source>
        <dbReference type="RuleBase" id="RU366025"/>
    </source>
</evidence>
<evidence type="ECO:0000313" key="21">
    <source>
        <dbReference type="Proteomes" id="UP000659654"/>
    </source>
</evidence>
<gene>
    <name evidence="18" type="ORF">BXYJ_LOCUS3831</name>
</gene>
<dbReference type="EMBL" id="CAJFCV020000002">
    <property type="protein sequence ID" value="CAG9096322.1"/>
    <property type="molecule type" value="Genomic_DNA"/>
</dbReference>
<evidence type="ECO:0000256" key="8">
    <source>
        <dbReference type="ARBA" id="ARBA00022807"/>
    </source>
</evidence>
<dbReference type="GO" id="GO:0016579">
    <property type="term" value="P:protein deubiquitination"/>
    <property type="evidence" value="ECO:0007669"/>
    <property type="project" value="InterPro"/>
</dbReference>
<dbReference type="InterPro" id="IPR001607">
    <property type="entry name" value="Znf_UBP"/>
</dbReference>
<feature type="domain" description="UBP-type" evidence="17">
    <location>
        <begin position="3"/>
        <end position="120"/>
    </location>
</feature>
<dbReference type="WBParaSite" id="BXY_0267100.1">
    <property type="protein sequence ID" value="BXY_0267100.1"/>
    <property type="gene ID" value="BXY_0267100"/>
</dbReference>
<dbReference type="PROSITE" id="PS00973">
    <property type="entry name" value="USP_2"/>
    <property type="match status" value="1"/>
</dbReference>
<dbReference type="GO" id="GO:0004843">
    <property type="term" value="F:cysteine-type deubiquitinase activity"/>
    <property type="evidence" value="ECO:0007669"/>
    <property type="project" value="UniProtKB-UniRule"/>
</dbReference>
<reference evidence="19" key="2">
    <citation type="submission" date="2020-08" db="EMBL/GenBank/DDBJ databases">
        <authorList>
            <person name="Kikuchi T."/>
        </authorList>
    </citation>
    <scope>NUCLEOTIDE SEQUENCE</scope>
    <source>
        <strain evidence="18">Ka4C1</strain>
    </source>
</reference>
<dbReference type="Gene3D" id="3.90.70.10">
    <property type="entry name" value="Cysteine proteinases"/>
    <property type="match status" value="1"/>
</dbReference>
<evidence type="ECO:0000256" key="10">
    <source>
        <dbReference type="ARBA" id="ARBA00023015"/>
    </source>
</evidence>
<keyword evidence="6 15" id="KW-0833">Ubl conjugation pathway</keyword>
<comment type="catalytic activity">
    <reaction evidence="1 15">
        <text>Thiol-dependent hydrolysis of ester, thioester, amide, peptide and isopeptide bonds formed by the C-terminal Gly of ubiquitin (a 76-residue protein attached to proteins as an intracellular targeting signal).</text>
        <dbReference type="EC" id="3.4.19.12"/>
    </reaction>
</comment>
<dbReference type="InterPro" id="IPR013083">
    <property type="entry name" value="Znf_RING/FYVE/PHD"/>
</dbReference>
<dbReference type="EC" id="3.4.19.12" evidence="15"/>
<dbReference type="InterPro" id="IPR001394">
    <property type="entry name" value="Peptidase_C19_UCH"/>
</dbReference>
<dbReference type="SUPFAM" id="SSF54001">
    <property type="entry name" value="Cysteine proteinases"/>
    <property type="match status" value="1"/>
</dbReference>
<organism evidence="20 22">
    <name type="scientific">Bursaphelenchus xylophilus</name>
    <name type="common">Pinewood nematode worm</name>
    <name type="synonym">Aphelenchoides xylophilus</name>
    <dbReference type="NCBI Taxonomy" id="6326"/>
    <lineage>
        <taxon>Eukaryota</taxon>
        <taxon>Metazoa</taxon>
        <taxon>Ecdysozoa</taxon>
        <taxon>Nematoda</taxon>
        <taxon>Chromadorea</taxon>
        <taxon>Rhabditida</taxon>
        <taxon>Tylenchina</taxon>
        <taxon>Tylenchomorpha</taxon>
        <taxon>Aphelenchoidea</taxon>
        <taxon>Aphelenchoididae</taxon>
        <taxon>Bursaphelenchus</taxon>
    </lineage>
</organism>
<keyword evidence="3 15" id="KW-0645">Protease</keyword>
<dbReference type="PANTHER" id="PTHR21646:SF33">
    <property type="entry name" value="UBIQUITIN CARBOXYL-TERMINAL HYDROLASE 22"/>
    <property type="match status" value="1"/>
</dbReference>
<keyword evidence="9" id="KW-0862">Zinc</keyword>
<evidence type="ECO:0000256" key="5">
    <source>
        <dbReference type="ARBA" id="ARBA00022771"/>
    </source>
</evidence>
<dbReference type="AlphaFoldDB" id="A0A1I7RPN0"/>
<evidence type="ECO:0000256" key="3">
    <source>
        <dbReference type="ARBA" id="ARBA00022670"/>
    </source>
</evidence>
<dbReference type="GO" id="GO:0006508">
    <property type="term" value="P:proteolysis"/>
    <property type="evidence" value="ECO:0007669"/>
    <property type="project" value="UniProtKB-KW"/>
</dbReference>
<dbReference type="Proteomes" id="UP000659654">
    <property type="component" value="Unassembled WGS sequence"/>
</dbReference>
<dbReference type="SMR" id="A0A1I7RPN0"/>
<dbReference type="PROSITE" id="PS50235">
    <property type="entry name" value="USP_3"/>
    <property type="match status" value="1"/>
</dbReference>
<keyword evidence="21" id="KW-1185">Reference proteome</keyword>
<dbReference type="GO" id="GO:0008270">
    <property type="term" value="F:zinc ion binding"/>
    <property type="evidence" value="ECO:0007669"/>
    <property type="project" value="UniProtKB-KW"/>
</dbReference>
<dbReference type="SUPFAM" id="SSF57850">
    <property type="entry name" value="RING/U-box"/>
    <property type="match status" value="1"/>
</dbReference>
<evidence type="ECO:0000259" key="17">
    <source>
        <dbReference type="PROSITE" id="PS50271"/>
    </source>
</evidence>
<evidence type="ECO:0000313" key="18">
    <source>
        <dbReference type="EMBL" id="CAD5215041.1"/>
    </source>
</evidence>
<evidence type="ECO:0000313" key="20">
    <source>
        <dbReference type="Proteomes" id="UP000095284"/>
    </source>
</evidence>
<comment type="similarity">
    <text evidence="13">Belongs to the peptidase C19 family. UBP8 subfamily.</text>
</comment>
<proteinExistence type="inferred from homology"/>
<evidence type="ECO:0000256" key="2">
    <source>
        <dbReference type="ARBA" id="ARBA00004123"/>
    </source>
</evidence>
<evidence type="ECO:0000313" key="22">
    <source>
        <dbReference type="WBParaSite" id="BXY_0267100.1"/>
    </source>
</evidence>
<evidence type="ECO:0000256" key="14">
    <source>
        <dbReference type="PROSITE-ProRule" id="PRU00502"/>
    </source>
</evidence>
<reference evidence="22" key="1">
    <citation type="submission" date="2016-11" db="UniProtKB">
        <authorList>
            <consortium name="WormBaseParasite"/>
        </authorList>
    </citation>
    <scope>IDENTIFICATION</scope>
</reference>
<evidence type="ECO:0000256" key="4">
    <source>
        <dbReference type="ARBA" id="ARBA00022723"/>
    </source>
</evidence>
<keyword evidence="8 15" id="KW-0788">Thiol protease</keyword>
<evidence type="ECO:0000259" key="16">
    <source>
        <dbReference type="PROSITE" id="PS50235"/>
    </source>
</evidence>
<name>A0A1I7RPN0_BURXY</name>
<dbReference type="PROSITE" id="PS50271">
    <property type="entry name" value="ZF_UBP"/>
    <property type="match status" value="1"/>
</dbReference>
<dbReference type="PANTHER" id="PTHR21646">
    <property type="entry name" value="UBIQUITIN CARBOXYL-TERMINAL HYDROLASE"/>
    <property type="match status" value="1"/>
</dbReference>
<evidence type="ECO:0000256" key="1">
    <source>
        <dbReference type="ARBA" id="ARBA00000707"/>
    </source>
</evidence>
<evidence type="ECO:0000256" key="9">
    <source>
        <dbReference type="ARBA" id="ARBA00022833"/>
    </source>
</evidence>
<dbReference type="InterPro" id="IPR038765">
    <property type="entry name" value="Papain-like_cys_pep_sf"/>
</dbReference>
<dbReference type="Gene3D" id="3.30.40.10">
    <property type="entry name" value="Zinc/RING finger domain, C3HC4 (zinc finger)"/>
    <property type="match status" value="1"/>
</dbReference>
<protein>
    <recommendedName>
        <fullName evidence="15">Ubiquitin carboxyl-terminal hydrolase</fullName>
        <ecNumber evidence="15">3.4.19.12</ecNumber>
    </recommendedName>
</protein>
<keyword evidence="4" id="KW-0479">Metal-binding</keyword>
<keyword evidence="7 15" id="KW-0378">Hydrolase</keyword>
<evidence type="ECO:0000256" key="11">
    <source>
        <dbReference type="ARBA" id="ARBA00023163"/>
    </source>
</evidence>
<dbReference type="OrthoDB" id="47475at2759"/>
<evidence type="ECO:0000256" key="13">
    <source>
        <dbReference type="ARBA" id="ARBA00038490"/>
    </source>
</evidence>
<evidence type="ECO:0000256" key="6">
    <source>
        <dbReference type="ARBA" id="ARBA00022786"/>
    </source>
</evidence>
<keyword evidence="11" id="KW-0804">Transcription</keyword>
<keyword evidence="10" id="KW-0805">Transcription regulation</keyword>